<accession>A0AB39AMD0</accession>
<proteinExistence type="predicted"/>
<protein>
    <submittedName>
        <fullName evidence="1">Uncharacterized protein</fullName>
    </submittedName>
</protein>
<reference evidence="1" key="1">
    <citation type="submission" date="2024-07" db="EMBL/GenBank/DDBJ databases">
        <authorList>
            <person name="Jiang Y."/>
            <person name="Qin Q."/>
        </authorList>
    </citation>
    <scope>NUCLEOTIDE SEQUENCE</scope>
    <source>
        <strain evidence="1">SD03</strain>
    </source>
</reference>
<organism evidence="1">
    <name type="scientific">Pseudoalteromonas sp. SD03</name>
    <dbReference type="NCBI Taxonomy" id="3231719"/>
    <lineage>
        <taxon>Bacteria</taxon>
        <taxon>Pseudomonadati</taxon>
        <taxon>Pseudomonadota</taxon>
        <taxon>Gammaproteobacteria</taxon>
        <taxon>Alteromonadales</taxon>
        <taxon>Pseudoalteromonadaceae</taxon>
        <taxon>Pseudoalteromonas</taxon>
    </lineage>
</organism>
<dbReference type="AlphaFoldDB" id="A0AB39AMD0"/>
<gene>
    <name evidence="1" type="ORF">ABZP26_10250</name>
</gene>
<evidence type="ECO:0000313" key="1">
    <source>
        <dbReference type="EMBL" id="XDH86475.1"/>
    </source>
</evidence>
<name>A0AB39AMD0_9GAMM</name>
<dbReference type="EMBL" id="CP162514">
    <property type="protein sequence ID" value="XDH86475.1"/>
    <property type="molecule type" value="Genomic_DNA"/>
</dbReference>
<sequence>MSNINLIDLRIKIMLEVLSLCSINISDDFNSQIISILELDNIRDYGFVIDSLYLLEDTQLAKDDFYNHGINIHESRNEKFGEAYLRMYGIFNACYLQLQALIALSSKLKIPFSKSEADELPIFLFRTYYASHTVNTGYSSDRRSYILDRHALLNGSVEGYSSNTNGEDHFVKADILELLYEWDHFLAKNLKSMSSKFTDKIEIIPHDEFDLSKISELIKSEAEIES</sequence>
<dbReference type="RefSeq" id="WP_024601111.1">
    <property type="nucleotide sequence ID" value="NZ_CP162514.1"/>
</dbReference>